<evidence type="ECO:0000256" key="2">
    <source>
        <dbReference type="ARBA" id="ARBA00012417"/>
    </source>
</evidence>
<name>A0A8S3TTG8_MYTED</name>
<keyword evidence="6" id="KW-0239">DNA-directed DNA polymerase</keyword>
<accession>A0A8S3TTG8</accession>
<dbReference type="Gene3D" id="3.30.420.10">
    <property type="entry name" value="Ribonuclease H-like superfamily/Ribonuclease H"/>
    <property type="match status" value="1"/>
</dbReference>
<dbReference type="Gene3D" id="3.90.1600.10">
    <property type="entry name" value="Palm domain of DNA polymerase"/>
    <property type="match status" value="1"/>
</dbReference>
<evidence type="ECO:0000256" key="8">
    <source>
        <dbReference type="ARBA" id="ARBA00049244"/>
    </source>
</evidence>
<dbReference type="PANTHER" id="PTHR33568">
    <property type="entry name" value="DNA POLYMERASE"/>
    <property type="match status" value="1"/>
</dbReference>
<keyword evidence="9" id="KW-0862">Zinc</keyword>
<gene>
    <name evidence="11" type="ORF">MEDL_44802</name>
</gene>
<dbReference type="InterPro" id="IPR023211">
    <property type="entry name" value="DNA_pol_palm_dom_sf"/>
</dbReference>
<keyword evidence="3" id="KW-0808">Transferase</keyword>
<evidence type="ECO:0000256" key="6">
    <source>
        <dbReference type="ARBA" id="ARBA00022932"/>
    </source>
</evidence>
<dbReference type="SUPFAM" id="SSF56672">
    <property type="entry name" value="DNA/RNA polymerases"/>
    <property type="match status" value="1"/>
</dbReference>
<dbReference type="InterPro" id="IPR043502">
    <property type="entry name" value="DNA/RNA_pol_sf"/>
</dbReference>
<sequence>MKHKSPSLNSIVKDFTSLEDLQQWALDNDLINHPLIQNRIRHFLSFNLTYTLNTFTDADSLISWATDNCLLNNSQVLDRLSFLLTCQKCYMKFNLSSELKDHLEFHQIIDDINTFSNSDDLAINFDLDALNDFNVIQNIKDINMPSTSHSHITYRATASQYMDPQSQTHFQYGLNQNIVYTMDDLNQRVDANVMDMDAITTNYMATPYNFEEGGSVIQGVHTSLQNSIDPNITLTMDDIEQRGSGNDNEDLPYLFQMSGQKTFSKNLARETTYKVKFKDTWKNKKMRNLQNELRGMFDDVLGRARGNDYDLGRVIISHPELNNSIVVPLDNWSNINSQRVMDAVENVLNSDENLPLDTAMQVTIGSIAVPSGSGTIPITRLKGTRNSIALKKSLLQVSNNDEMCMATAIGRCFLKLCEVVPLNKWREITKDDDPNMNTFQKVLKHGMTTKSYYKHVSDSAVNNKSYSKTMALTLCKEANLPTDKPLSIRDIHSFENLLDLNILVLSSKLGNKFYRVANNSQRKNIYLYLTGDADGNGHYDAIGSINGYFGFGYFCSHCLTPYKNKGRHSCSETCDVCGSHQCKISNDQVTCSDCHRTCRSEACYKRHNSLKTIRGHDCDKSMCERFYQCETCKKVLERNKRAPEQHRCGEWKCKNCFQYQLGDHLCYQRKSIWNSSKKEPRKYFFYDFETTQNEQMVCSEGHLLGEPCEKQCSTTDRCKKCKMCTNCYEVRCRYEEQCSNGYVPSQPCKTKCAMKTRCNSCKICINCHQSWCGLNEHKVNFAVLQSTCTLCENDDLTINSKCDVCGSRCENCRIVKKNKRILPCKDGCGYRQRVFRGNNVPYEFCSHIMTPHYKNTVLIAHNAKGFDNYPLLNALIDHHSVKPDKIIFEGSKIVYMHVSKNLDLTFLDSINFINMKLSKIPQCFGLQELQKGHFPHLFNTQEHQSYKGPYPAASYYGVDYMGEEEAQLFWNWYRSKENEIFDFQSEMYNYCVSDVDILRRGCMEFRKIMIDVTSVKDTNEKGEIITHAEGIDPFNYITIASVCQAIYRQLFLEEEYETCVTDLTQNTNLKCPSKFVNGSLQVQLPDGEWVLKETIDASNAYTIGRTVFVKSPIAVVPSEGYVSRDNFSKVSIQWLEWTMERSRRSGKPIHIQHALNGRGEHKVPGTNFRLDGYVHSPKKTAYEFLGCCFHGCPSCFPHDRTKTTHPKTKHSMAELYIMTKQKERELIRLGYEYVCIWEHEFHQLMSTDDQMRELVSTLDITDRLNVRDSFYGGRTNGIKLYHECAEPGETIEYYDFTSLYPSVNKYAKYPIGHPVIITSNFQDISKYFGVVKVKILPHRRLFHPVLPYVSNGKLKFPLCKKCADDENQNDCTCTNDERAIVGTWCTPEVELALSKGYEILKIYEVYHFEEFKKHDPFTGVGGLFDAYVNLFLKFKQEASGFPQECKTDQEKMEYIADYAKHEGIHLDYDNIKKNPGLRSLAKICLNSFWGKFGQRLNMRQTAFFHEHEGDKFFQLLSDPRKDVKDFHIISKDFIQIEHVHETPFIPIDVKTNIFIASFTTCWARIKLYNVMEQVGHNTLYVDTDSIIFCDKDKIISKTLPIGNYLGQLTNEISPEDKHITHFVAGGPKNYAYRLASGNEKCKVRGFSLDNKMNSDLINFSSICDVVVNKTIKTIKTTNPRKISRLACKRKLYNRIEEKEYRMVYTKRRLLNDLTTLPFGYCCNK</sequence>
<evidence type="ECO:0000313" key="12">
    <source>
        <dbReference type="Proteomes" id="UP000683360"/>
    </source>
</evidence>
<keyword evidence="4" id="KW-0548">Nucleotidyltransferase</keyword>
<comment type="catalytic activity">
    <reaction evidence="8">
        <text>DNA(n) + a 2'-deoxyribonucleoside 5'-triphosphate = DNA(n+1) + diphosphate</text>
        <dbReference type="Rhea" id="RHEA:22508"/>
        <dbReference type="Rhea" id="RHEA-COMP:17339"/>
        <dbReference type="Rhea" id="RHEA-COMP:17340"/>
        <dbReference type="ChEBI" id="CHEBI:33019"/>
        <dbReference type="ChEBI" id="CHEBI:61560"/>
        <dbReference type="ChEBI" id="CHEBI:173112"/>
        <dbReference type="EC" id="2.7.7.7"/>
    </reaction>
</comment>
<dbReference type="Gene3D" id="3.40.960.10">
    <property type="entry name" value="VSR Endonuclease"/>
    <property type="match status" value="1"/>
</dbReference>
<proteinExistence type="inferred from homology"/>
<dbReference type="GO" id="GO:0006260">
    <property type="term" value="P:DNA replication"/>
    <property type="evidence" value="ECO:0007669"/>
    <property type="project" value="UniProtKB-KW"/>
</dbReference>
<dbReference type="GO" id="GO:0003677">
    <property type="term" value="F:DNA binding"/>
    <property type="evidence" value="ECO:0007669"/>
    <property type="project" value="UniProtKB-KW"/>
</dbReference>
<dbReference type="EMBL" id="CAJPWZ010002163">
    <property type="protein sequence ID" value="CAG2232032.1"/>
    <property type="molecule type" value="Genomic_DNA"/>
</dbReference>
<dbReference type="PROSITE" id="PS00028">
    <property type="entry name" value="ZINC_FINGER_C2H2_1"/>
    <property type="match status" value="1"/>
</dbReference>
<dbReference type="PANTHER" id="PTHR33568:SF3">
    <property type="entry name" value="DNA-DIRECTED DNA POLYMERASE"/>
    <property type="match status" value="1"/>
</dbReference>
<evidence type="ECO:0000256" key="3">
    <source>
        <dbReference type="ARBA" id="ARBA00022679"/>
    </source>
</evidence>
<comment type="similarity">
    <text evidence="1">Belongs to the DNA polymerase type-B family.</text>
</comment>
<dbReference type="Pfam" id="PF03175">
    <property type="entry name" value="DNA_pol_B_2"/>
    <property type="match status" value="2"/>
</dbReference>
<keyword evidence="5" id="KW-0235">DNA replication</keyword>
<dbReference type="GO" id="GO:0003887">
    <property type="term" value="F:DNA-directed DNA polymerase activity"/>
    <property type="evidence" value="ECO:0007669"/>
    <property type="project" value="UniProtKB-KW"/>
</dbReference>
<evidence type="ECO:0000256" key="9">
    <source>
        <dbReference type="PROSITE-ProRule" id="PRU00042"/>
    </source>
</evidence>
<dbReference type="InterPro" id="IPR004868">
    <property type="entry name" value="DNA-dir_DNA_pol_B_mt/vir"/>
</dbReference>
<evidence type="ECO:0000259" key="10">
    <source>
        <dbReference type="PROSITE" id="PS50157"/>
    </source>
</evidence>
<keyword evidence="12" id="KW-1185">Reference proteome</keyword>
<dbReference type="OrthoDB" id="6119242at2759"/>
<evidence type="ECO:0000256" key="4">
    <source>
        <dbReference type="ARBA" id="ARBA00022695"/>
    </source>
</evidence>
<dbReference type="Proteomes" id="UP000683360">
    <property type="component" value="Unassembled WGS sequence"/>
</dbReference>
<dbReference type="EC" id="2.7.7.7" evidence="2"/>
<evidence type="ECO:0000256" key="5">
    <source>
        <dbReference type="ARBA" id="ARBA00022705"/>
    </source>
</evidence>
<reference evidence="11" key="1">
    <citation type="submission" date="2021-03" db="EMBL/GenBank/DDBJ databases">
        <authorList>
            <person name="Bekaert M."/>
        </authorList>
    </citation>
    <scope>NUCLEOTIDE SEQUENCE</scope>
</reference>
<dbReference type="SUPFAM" id="SSF53098">
    <property type="entry name" value="Ribonuclease H-like"/>
    <property type="match status" value="1"/>
</dbReference>
<dbReference type="InterPro" id="IPR012337">
    <property type="entry name" value="RNaseH-like_sf"/>
</dbReference>
<dbReference type="PROSITE" id="PS50157">
    <property type="entry name" value="ZINC_FINGER_C2H2_2"/>
    <property type="match status" value="1"/>
</dbReference>
<evidence type="ECO:0000256" key="1">
    <source>
        <dbReference type="ARBA" id="ARBA00005755"/>
    </source>
</evidence>
<dbReference type="InterPro" id="IPR013087">
    <property type="entry name" value="Znf_C2H2_type"/>
</dbReference>
<comment type="caution">
    <text evidence="11">The sequence shown here is derived from an EMBL/GenBank/DDBJ whole genome shotgun (WGS) entry which is preliminary data.</text>
</comment>
<protein>
    <recommendedName>
        <fullName evidence="2">DNA-directed DNA polymerase</fullName>
        <ecNumber evidence="2">2.7.7.7</ecNumber>
    </recommendedName>
</protein>
<keyword evidence="7" id="KW-0238">DNA-binding</keyword>
<evidence type="ECO:0000256" key="7">
    <source>
        <dbReference type="ARBA" id="ARBA00023125"/>
    </source>
</evidence>
<dbReference type="GO" id="GO:0000166">
    <property type="term" value="F:nucleotide binding"/>
    <property type="evidence" value="ECO:0007669"/>
    <property type="project" value="InterPro"/>
</dbReference>
<keyword evidence="9" id="KW-0479">Metal-binding</keyword>
<keyword evidence="9" id="KW-0863">Zinc-finger</keyword>
<dbReference type="GO" id="GO:0008270">
    <property type="term" value="F:zinc ion binding"/>
    <property type="evidence" value="ECO:0007669"/>
    <property type="project" value="UniProtKB-KW"/>
</dbReference>
<dbReference type="InterPro" id="IPR036397">
    <property type="entry name" value="RNaseH_sf"/>
</dbReference>
<dbReference type="Gene3D" id="1.10.287.690">
    <property type="entry name" value="Helix hairpin bin"/>
    <property type="match status" value="1"/>
</dbReference>
<evidence type="ECO:0000313" key="11">
    <source>
        <dbReference type="EMBL" id="CAG2232032.1"/>
    </source>
</evidence>
<organism evidence="11 12">
    <name type="scientific">Mytilus edulis</name>
    <name type="common">Blue mussel</name>
    <dbReference type="NCBI Taxonomy" id="6550"/>
    <lineage>
        <taxon>Eukaryota</taxon>
        <taxon>Metazoa</taxon>
        <taxon>Spiralia</taxon>
        <taxon>Lophotrochozoa</taxon>
        <taxon>Mollusca</taxon>
        <taxon>Bivalvia</taxon>
        <taxon>Autobranchia</taxon>
        <taxon>Pteriomorphia</taxon>
        <taxon>Mytilida</taxon>
        <taxon>Mytiloidea</taxon>
        <taxon>Mytilidae</taxon>
        <taxon>Mytilinae</taxon>
        <taxon>Mytilus</taxon>
    </lineage>
</organism>
<feature type="domain" description="C2H2-type" evidence="10">
    <location>
        <begin position="84"/>
        <end position="106"/>
    </location>
</feature>